<dbReference type="SUPFAM" id="SSF52788">
    <property type="entry name" value="Phosphotyrosine protein phosphatases I"/>
    <property type="match status" value="1"/>
</dbReference>
<proteinExistence type="predicted"/>
<feature type="non-terminal residue" evidence="1">
    <location>
        <position position="33"/>
    </location>
</feature>
<dbReference type="InterPro" id="IPR036196">
    <property type="entry name" value="Ptyr_pPase_sf"/>
</dbReference>
<dbReference type="AlphaFoldDB" id="A0A7V0XF87"/>
<protein>
    <submittedName>
        <fullName evidence="1">Low molecular weight phosphatase family protein</fullName>
    </submittedName>
</protein>
<reference evidence="1" key="1">
    <citation type="journal article" date="2020" name="mSystems">
        <title>Genome- and Community-Level Interaction Insights into Carbon Utilization and Element Cycling Functions of Hydrothermarchaeota in Hydrothermal Sediment.</title>
        <authorList>
            <person name="Zhou Z."/>
            <person name="Liu Y."/>
            <person name="Xu W."/>
            <person name="Pan J."/>
            <person name="Luo Z.H."/>
            <person name="Li M."/>
        </authorList>
    </citation>
    <scope>NUCLEOTIDE SEQUENCE [LARGE SCALE GENOMIC DNA]</scope>
    <source>
        <strain evidence="1">SpSt-1182</strain>
    </source>
</reference>
<name>A0A7V0XF87_UNCW3</name>
<dbReference type="Proteomes" id="UP000885672">
    <property type="component" value="Unassembled WGS sequence"/>
</dbReference>
<dbReference type="EMBL" id="DSBX01000149">
    <property type="protein sequence ID" value="HDQ99426.1"/>
    <property type="molecule type" value="Genomic_DNA"/>
</dbReference>
<organism evidence="1">
    <name type="scientific">candidate division WOR-3 bacterium</name>
    <dbReference type="NCBI Taxonomy" id="2052148"/>
    <lineage>
        <taxon>Bacteria</taxon>
        <taxon>Bacteria division WOR-3</taxon>
    </lineage>
</organism>
<sequence length="33" mass="3366">MCRSPMAHGVLAQMLAGERVFVYSAGTDAPAGA</sequence>
<evidence type="ECO:0000313" key="1">
    <source>
        <dbReference type="EMBL" id="HDQ99426.1"/>
    </source>
</evidence>
<dbReference type="Gene3D" id="3.40.50.2300">
    <property type="match status" value="1"/>
</dbReference>
<comment type="caution">
    <text evidence="1">The sequence shown here is derived from an EMBL/GenBank/DDBJ whole genome shotgun (WGS) entry which is preliminary data.</text>
</comment>
<gene>
    <name evidence="1" type="ORF">ENN51_03975</name>
</gene>
<accession>A0A7V0XF87</accession>